<evidence type="ECO:0000256" key="1">
    <source>
        <dbReference type="SAM" id="MobiDB-lite"/>
    </source>
</evidence>
<organism evidence="3 4">
    <name type="scientific">Halorubrum persicum</name>
    <dbReference type="NCBI Taxonomy" id="1383844"/>
    <lineage>
        <taxon>Archaea</taxon>
        <taxon>Methanobacteriati</taxon>
        <taxon>Methanobacteriota</taxon>
        <taxon>Stenosarchaea group</taxon>
        <taxon>Halobacteria</taxon>
        <taxon>Halobacteriales</taxon>
        <taxon>Haloferacaceae</taxon>
        <taxon>Halorubrum</taxon>
    </lineage>
</organism>
<dbReference type="GO" id="GO:0004519">
    <property type="term" value="F:endonuclease activity"/>
    <property type="evidence" value="ECO:0007669"/>
    <property type="project" value="UniProtKB-KW"/>
</dbReference>
<keyword evidence="4" id="KW-1185">Reference proteome</keyword>
<keyword evidence="3" id="KW-0540">Nuclease</keyword>
<feature type="compositionally biased region" description="Basic and acidic residues" evidence="1">
    <location>
        <begin position="239"/>
        <end position="248"/>
    </location>
</feature>
<name>A0A2G1WEM8_9EURY</name>
<dbReference type="OrthoDB" id="330911at2157"/>
<feature type="region of interest" description="Disordered" evidence="1">
    <location>
        <begin position="1"/>
        <end position="24"/>
    </location>
</feature>
<comment type="caution">
    <text evidence="3">The sequence shown here is derived from an EMBL/GenBank/DDBJ whole genome shotgun (WGS) entry which is preliminary data.</text>
</comment>
<dbReference type="RefSeq" id="WP_099256840.1">
    <property type="nucleotide sequence ID" value="NZ_NHOA01000156.1"/>
</dbReference>
<accession>A0A2G1WEM8</accession>
<keyword evidence="3" id="KW-0255">Endonuclease</keyword>
<dbReference type="Gene3D" id="3.90.1570.30">
    <property type="match status" value="1"/>
</dbReference>
<sequence length="363" mass="40738">MDEEMVSGYVERSQSLVESSPQMDEQNTRARLIDPFIKDVLGWDFYSTSIEMEYSVQMGSTKKKVDYALFTDGSPAVFVEAKGCDTTITESHADQLRSYMRQEWVDWGLLTNGKSFHVYRLKKDGDKPDVELLRRIALSDLTANDWLLAALSEESIQSGASTEIYQRVERRRQAIETLTDQKAAVSEALRETVVDRVGEVVSQPAESLSKTFVDDLIAELESDQNDSHNAARNSSQTKTESDHNKQTEAGDLSDAYVVEIADQTESTSFSDDSQANLMGTVVDHLIRDHDLIDAYAPLPYVPGKKIAILNDEPTHPSGEEMRLYRAVGGDYYVYTSLNKGDKKRHLTDFADAADVEITFDGDW</sequence>
<dbReference type="Pfam" id="PF13588">
    <property type="entry name" value="HSDR_N_2"/>
    <property type="match status" value="1"/>
</dbReference>
<dbReference type="AlphaFoldDB" id="A0A2G1WEM8"/>
<keyword evidence="3" id="KW-0378">Hydrolase</keyword>
<dbReference type="Proteomes" id="UP000222824">
    <property type="component" value="Unassembled WGS sequence"/>
</dbReference>
<dbReference type="InterPro" id="IPR029464">
    <property type="entry name" value="HSDR_N"/>
</dbReference>
<proteinExistence type="predicted"/>
<gene>
    <name evidence="3" type="ORF">DJ69_17295</name>
</gene>
<reference evidence="3 4" key="1">
    <citation type="journal article" date="2014" name="Front. Microbiol.">
        <title>Population and genomic analysis of the genus Halorubrum.</title>
        <authorList>
            <person name="Fullmer M.S."/>
            <person name="Soucy S.M."/>
            <person name="Swithers K.S."/>
            <person name="Makkay A.M."/>
            <person name="Wheeler R."/>
            <person name="Ventosa A."/>
            <person name="Gogarten J.P."/>
            <person name="Papke R.T."/>
        </authorList>
    </citation>
    <scope>NUCLEOTIDE SEQUENCE [LARGE SCALE GENOMIC DNA]</scope>
    <source>
        <strain evidence="3 4">C49</strain>
    </source>
</reference>
<evidence type="ECO:0000313" key="3">
    <source>
        <dbReference type="EMBL" id="PHQ37448.1"/>
    </source>
</evidence>
<dbReference type="EMBL" id="NHOA01000156">
    <property type="protein sequence ID" value="PHQ37448.1"/>
    <property type="molecule type" value="Genomic_DNA"/>
</dbReference>
<protein>
    <submittedName>
        <fullName evidence="3">Restriction endonuclease subunit R</fullName>
    </submittedName>
</protein>
<feature type="domain" description="Type I restriction enzyme R protein N-terminal" evidence="2">
    <location>
        <begin position="44"/>
        <end position="126"/>
    </location>
</feature>
<evidence type="ECO:0000313" key="4">
    <source>
        <dbReference type="Proteomes" id="UP000222824"/>
    </source>
</evidence>
<feature type="compositionally biased region" description="Polar residues" evidence="1">
    <location>
        <begin position="12"/>
        <end position="24"/>
    </location>
</feature>
<feature type="compositionally biased region" description="Polar residues" evidence="1">
    <location>
        <begin position="227"/>
        <end position="238"/>
    </location>
</feature>
<evidence type="ECO:0000259" key="2">
    <source>
        <dbReference type="Pfam" id="PF13588"/>
    </source>
</evidence>
<feature type="region of interest" description="Disordered" evidence="1">
    <location>
        <begin position="221"/>
        <end position="254"/>
    </location>
</feature>